<sequence>MDLSMWEDASPPIHGPAHKDRPMPPPPLSPQKPQLESFLPHKQPSTFCMRGNRLTLKVGMTSDGEGNGPVRRIARGGGRSAVLEGGCVEEDESKEPGDGHGAGMMAVEKTSATDDNDGFRPVFFRRLRIPLSRLASIPSNGGRSDAACACLSNILSMDASESLKAATHSLFPARNSHGLILRLTTVDTRFKHRKQVSEQRHPSCSLVDADNSIWGTRIRCHSVDVG</sequence>
<evidence type="ECO:0000313" key="3">
    <source>
        <dbReference type="Proteomes" id="UP000054477"/>
    </source>
</evidence>
<keyword evidence="3" id="KW-1185">Reference proteome</keyword>
<name>A0A0C9WJ60_9AGAR</name>
<accession>A0A0C9WJ60</accession>
<reference evidence="2 3" key="1">
    <citation type="submission" date="2014-04" db="EMBL/GenBank/DDBJ databases">
        <authorList>
            <consortium name="DOE Joint Genome Institute"/>
            <person name="Kuo A."/>
            <person name="Kohler A."/>
            <person name="Nagy L.G."/>
            <person name="Floudas D."/>
            <person name="Copeland A."/>
            <person name="Barry K.W."/>
            <person name="Cichocki N."/>
            <person name="Veneault-Fourrey C."/>
            <person name="LaButti K."/>
            <person name="Lindquist E.A."/>
            <person name="Lipzen A."/>
            <person name="Lundell T."/>
            <person name="Morin E."/>
            <person name="Murat C."/>
            <person name="Sun H."/>
            <person name="Tunlid A."/>
            <person name="Henrissat B."/>
            <person name="Grigoriev I.V."/>
            <person name="Hibbett D.S."/>
            <person name="Martin F."/>
            <person name="Nordberg H.P."/>
            <person name="Cantor M.N."/>
            <person name="Hua S.X."/>
        </authorList>
    </citation>
    <scope>NUCLEOTIDE SEQUENCE [LARGE SCALE GENOMIC DNA]</scope>
    <source>
        <strain evidence="2 3">LaAM-08-1</strain>
    </source>
</reference>
<evidence type="ECO:0000256" key="1">
    <source>
        <dbReference type="SAM" id="MobiDB-lite"/>
    </source>
</evidence>
<dbReference type="HOGENOM" id="CLU_1224937_0_0_1"/>
<evidence type="ECO:0000313" key="2">
    <source>
        <dbReference type="EMBL" id="KIJ94129.1"/>
    </source>
</evidence>
<dbReference type="AlphaFoldDB" id="A0A0C9WJ60"/>
<feature type="region of interest" description="Disordered" evidence="1">
    <location>
        <begin position="1"/>
        <end position="46"/>
    </location>
</feature>
<dbReference type="Proteomes" id="UP000054477">
    <property type="component" value="Unassembled WGS sequence"/>
</dbReference>
<proteinExistence type="predicted"/>
<dbReference type="EMBL" id="KN838808">
    <property type="protein sequence ID" value="KIJ94129.1"/>
    <property type="molecule type" value="Genomic_DNA"/>
</dbReference>
<gene>
    <name evidence="2" type="ORF">K443DRAFT_12366</name>
</gene>
<organism evidence="2 3">
    <name type="scientific">Laccaria amethystina LaAM-08-1</name>
    <dbReference type="NCBI Taxonomy" id="1095629"/>
    <lineage>
        <taxon>Eukaryota</taxon>
        <taxon>Fungi</taxon>
        <taxon>Dikarya</taxon>
        <taxon>Basidiomycota</taxon>
        <taxon>Agaricomycotina</taxon>
        <taxon>Agaricomycetes</taxon>
        <taxon>Agaricomycetidae</taxon>
        <taxon>Agaricales</taxon>
        <taxon>Agaricineae</taxon>
        <taxon>Hydnangiaceae</taxon>
        <taxon>Laccaria</taxon>
    </lineage>
</organism>
<reference evidence="3" key="2">
    <citation type="submission" date="2015-01" db="EMBL/GenBank/DDBJ databases">
        <title>Evolutionary Origins and Diversification of the Mycorrhizal Mutualists.</title>
        <authorList>
            <consortium name="DOE Joint Genome Institute"/>
            <consortium name="Mycorrhizal Genomics Consortium"/>
            <person name="Kohler A."/>
            <person name="Kuo A."/>
            <person name="Nagy L.G."/>
            <person name="Floudas D."/>
            <person name="Copeland A."/>
            <person name="Barry K.W."/>
            <person name="Cichocki N."/>
            <person name="Veneault-Fourrey C."/>
            <person name="LaButti K."/>
            <person name="Lindquist E.A."/>
            <person name="Lipzen A."/>
            <person name="Lundell T."/>
            <person name="Morin E."/>
            <person name="Murat C."/>
            <person name="Riley R."/>
            <person name="Ohm R."/>
            <person name="Sun H."/>
            <person name="Tunlid A."/>
            <person name="Henrissat B."/>
            <person name="Grigoriev I.V."/>
            <person name="Hibbett D.S."/>
            <person name="Martin F."/>
        </authorList>
    </citation>
    <scope>NUCLEOTIDE SEQUENCE [LARGE SCALE GENOMIC DNA]</scope>
    <source>
        <strain evidence="3">LaAM-08-1</strain>
    </source>
</reference>
<protein>
    <submittedName>
        <fullName evidence="2">Uncharacterized protein</fullName>
    </submittedName>
</protein>